<dbReference type="EMBL" id="CP012871">
    <property type="protein sequence ID" value="ALR75814.1"/>
    <property type="molecule type" value="Genomic_DNA"/>
</dbReference>
<protein>
    <submittedName>
        <fullName evidence="6">Repressor</fullName>
    </submittedName>
</protein>
<dbReference type="AlphaFoldDB" id="A0A806X341"/>
<dbReference type="Proteomes" id="UP000069162">
    <property type="component" value="Chromosome"/>
</dbReference>
<dbReference type="InterPro" id="IPR036286">
    <property type="entry name" value="LexA/Signal_pep-like_sf"/>
</dbReference>
<sequence length="241" mass="26398">MKKNELLTLGERLNYAMSQAGMSQGMLAKQAGMAQPTIWRIATGRANGSSKILDIAKALNVRPEWLVSGEEPMTADDYSNKPESKKNENHLGDNGSDNASVSEDEVDVVLLKDIEFAGSDDHLMKDGDSGHKVRFSKSTLQRVGANPSGSSVVCFPIRGGSMEPAMPDGTTVAVNLEDKKIVDGKIYAINENGWKRIKLLYRTGPDTVSIRSYNSAEFPAEEKSLQDLEILGRVFWYSVLL</sequence>
<dbReference type="InterPro" id="IPR001387">
    <property type="entry name" value="Cro/C1-type_HTH"/>
</dbReference>
<feature type="compositionally biased region" description="Basic and acidic residues" evidence="4">
    <location>
        <begin position="78"/>
        <end position="91"/>
    </location>
</feature>
<keyword evidence="1" id="KW-0805">Transcription regulation</keyword>
<gene>
    <name evidence="6" type="ORF">AO703_05695</name>
</gene>
<dbReference type="SMART" id="SM00530">
    <property type="entry name" value="HTH_XRE"/>
    <property type="match status" value="1"/>
</dbReference>
<accession>A0A806X341</accession>
<dbReference type="InterPro" id="IPR010982">
    <property type="entry name" value="Lambda_DNA-bd_dom_sf"/>
</dbReference>
<dbReference type="PROSITE" id="PS50943">
    <property type="entry name" value="HTH_CROC1"/>
    <property type="match status" value="1"/>
</dbReference>
<reference evidence="7" key="1">
    <citation type="submission" date="2015-10" db="EMBL/GenBank/DDBJ databases">
        <title>Complete Genome Sequencing of Klebsiella sp. strain G5.</title>
        <authorList>
            <person name="Chan K.-G."/>
            <person name="Chen J.-W."/>
        </authorList>
    </citation>
    <scope>NUCLEOTIDE SEQUENCE [LARGE SCALE GENOMIC DNA]</scope>
    <source>
        <strain evidence="7">G5</strain>
    </source>
</reference>
<dbReference type="Gene3D" id="1.10.260.40">
    <property type="entry name" value="lambda repressor-like DNA-binding domains"/>
    <property type="match status" value="1"/>
</dbReference>
<dbReference type="SUPFAM" id="SSF47413">
    <property type="entry name" value="lambda repressor-like DNA-binding domains"/>
    <property type="match status" value="1"/>
</dbReference>
<dbReference type="Pfam" id="PF00717">
    <property type="entry name" value="Peptidase_S24"/>
    <property type="match status" value="1"/>
</dbReference>
<evidence type="ECO:0000259" key="5">
    <source>
        <dbReference type="PROSITE" id="PS50943"/>
    </source>
</evidence>
<feature type="domain" description="HTH cro/C1-type" evidence="5">
    <location>
        <begin position="13"/>
        <end position="66"/>
    </location>
</feature>
<dbReference type="Pfam" id="PF13560">
    <property type="entry name" value="HTH_31"/>
    <property type="match status" value="1"/>
</dbReference>
<keyword evidence="2" id="KW-0238">DNA-binding</keyword>
<dbReference type="GO" id="GO:0003677">
    <property type="term" value="F:DNA binding"/>
    <property type="evidence" value="ECO:0007669"/>
    <property type="project" value="UniProtKB-KW"/>
</dbReference>
<dbReference type="KEGG" id="kle:AO703_05695"/>
<dbReference type="PANTHER" id="PTHR40661">
    <property type="match status" value="1"/>
</dbReference>
<dbReference type="OrthoDB" id="9791537at2"/>
<name>A0A806X341_9ENTR</name>
<evidence type="ECO:0000256" key="3">
    <source>
        <dbReference type="ARBA" id="ARBA00023163"/>
    </source>
</evidence>
<evidence type="ECO:0000313" key="6">
    <source>
        <dbReference type="EMBL" id="ALR75814.1"/>
    </source>
</evidence>
<dbReference type="InterPro" id="IPR039418">
    <property type="entry name" value="LexA-like"/>
</dbReference>
<dbReference type="InterPro" id="IPR015927">
    <property type="entry name" value="Peptidase_S24_S26A/B/C"/>
</dbReference>
<dbReference type="CDD" id="cd06529">
    <property type="entry name" value="S24_LexA-like"/>
    <property type="match status" value="1"/>
</dbReference>
<organism evidence="6 7">
    <name type="scientific">[Enterobacter] lignolyticus</name>
    <dbReference type="NCBI Taxonomy" id="1334193"/>
    <lineage>
        <taxon>Bacteria</taxon>
        <taxon>Pseudomonadati</taxon>
        <taxon>Pseudomonadota</taxon>
        <taxon>Gammaproteobacteria</taxon>
        <taxon>Enterobacterales</taxon>
        <taxon>Enterobacteriaceae</taxon>
        <taxon>Pluralibacter</taxon>
    </lineage>
</organism>
<evidence type="ECO:0000256" key="2">
    <source>
        <dbReference type="ARBA" id="ARBA00023125"/>
    </source>
</evidence>
<evidence type="ECO:0000256" key="4">
    <source>
        <dbReference type="SAM" id="MobiDB-lite"/>
    </source>
</evidence>
<dbReference type="Gene3D" id="2.10.109.10">
    <property type="entry name" value="Umud Fragment, subunit A"/>
    <property type="match status" value="1"/>
</dbReference>
<dbReference type="CDD" id="cd00093">
    <property type="entry name" value="HTH_XRE"/>
    <property type="match status" value="1"/>
</dbReference>
<feature type="region of interest" description="Disordered" evidence="4">
    <location>
        <begin position="70"/>
        <end position="102"/>
    </location>
</feature>
<evidence type="ECO:0000313" key="7">
    <source>
        <dbReference type="Proteomes" id="UP000069162"/>
    </source>
</evidence>
<dbReference type="PANTHER" id="PTHR40661:SF2">
    <property type="entry name" value="HTH-TYPE TRANSCRIPTIONAL REGULATOR PRTR"/>
    <property type="match status" value="1"/>
</dbReference>
<keyword evidence="3" id="KW-0804">Transcription</keyword>
<proteinExistence type="predicted"/>
<dbReference type="RefSeq" id="WP_062740551.1">
    <property type="nucleotide sequence ID" value="NZ_CP012871.1"/>
</dbReference>
<evidence type="ECO:0000256" key="1">
    <source>
        <dbReference type="ARBA" id="ARBA00023015"/>
    </source>
</evidence>
<dbReference type="SUPFAM" id="SSF51306">
    <property type="entry name" value="LexA/Signal peptidase"/>
    <property type="match status" value="1"/>
</dbReference>